<evidence type="ECO:0000313" key="10">
    <source>
        <dbReference type="Proteomes" id="UP001058980"/>
    </source>
</evidence>
<dbReference type="Gene3D" id="3.30.870.10">
    <property type="entry name" value="Endonuclease Chain A"/>
    <property type="match status" value="1"/>
</dbReference>
<proteinExistence type="inferred from homology"/>
<dbReference type="Proteomes" id="UP001058980">
    <property type="component" value="Plasmid unnamed"/>
</dbReference>
<dbReference type="PANTHER" id="PTHR43856">
    <property type="entry name" value="CARDIOLIPIN HYDROLASE"/>
    <property type="match status" value="1"/>
</dbReference>
<comment type="similarity">
    <text evidence="2">Belongs to the phospholipase D family.</text>
</comment>
<comment type="catalytic activity">
    <reaction evidence="1">
        <text>a 1,2-diacyl-sn-glycero-3-phosphocholine + H2O = a 1,2-diacyl-sn-glycero-3-phosphate + choline + H(+)</text>
        <dbReference type="Rhea" id="RHEA:14445"/>
        <dbReference type="ChEBI" id="CHEBI:15354"/>
        <dbReference type="ChEBI" id="CHEBI:15377"/>
        <dbReference type="ChEBI" id="CHEBI:15378"/>
        <dbReference type="ChEBI" id="CHEBI:57643"/>
        <dbReference type="ChEBI" id="CHEBI:58608"/>
        <dbReference type="EC" id="3.1.4.4"/>
    </reaction>
</comment>
<accession>A0ABY5Q8M4</accession>
<dbReference type="CDD" id="cd09170">
    <property type="entry name" value="PLDc_Nuc"/>
    <property type="match status" value="1"/>
</dbReference>
<feature type="chain" id="PRO_5046840298" description="phospholipase D" evidence="7">
    <location>
        <begin position="26"/>
        <end position="203"/>
    </location>
</feature>
<protein>
    <recommendedName>
        <fullName evidence="3">phospholipase D</fullName>
        <ecNumber evidence="3">3.1.4.4</ecNumber>
    </recommendedName>
</protein>
<keyword evidence="6" id="KW-0443">Lipid metabolism</keyword>
<dbReference type="InterPro" id="IPR025202">
    <property type="entry name" value="PLD-like_dom"/>
</dbReference>
<dbReference type="PANTHER" id="PTHR43856:SF1">
    <property type="entry name" value="MITOCHONDRIAL CARDIOLIPIN HYDROLASE"/>
    <property type="match status" value="1"/>
</dbReference>
<dbReference type="Pfam" id="PF13091">
    <property type="entry name" value="PLDc_2"/>
    <property type="match status" value="1"/>
</dbReference>
<reference evidence="9" key="1">
    <citation type="submission" date="2022-08" db="EMBL/GenBank/DDBJ databases">
        <title>Multi-unit outbreak of Pandoraea commovens among non-cystic fibrosis intensive care patients from 2019 to 2021 in Berlin, Germany.</title>
        <authorList>
            <person name="Menzel P."/>
        </authorList>
    </citation>
    <scope>NUCLEOTIDE SEQUENCE</scope>
    <source>
        <strain evidence="9">LB-19-202-79</strain>
        <plasmid evidence="9">unnamed</plasmid>
    </source>
</reference>
<dbReference type="InterPro" id="IPR001736">
    <property type="entry name" value="PLipase_D/transphosphatidylase"/>
</dbReference>
<dbReference type="PROSITE" id="PS50035">
    <property type="entry name" value="PLD"/>
    <property type="match status" value="1"/>
</dbReference>
<evidence type="ECO:0000256" key="1">
    <source>
        <dbReference type="ARBA" id="ARBA00000798"/>
    </source>
</evidence>
<dbReference type="RefSeq" id="WP_257957795.1">
    <property type="nucleotide sequence ID" value="NZ_CP102779.1"/>
</dbReference>
<evidence type="ECO:0000256" key="2">
    <source>
        <dbReference type="ARBA" id="ARBA00008664"/>
    </source>
</evidence>
<keyword evidence="5" id="KW-0442">Lipid degradation</keyword>
<evidence type="ECO:0000256" key="3">
    <source>
        <dbReference type="ARBA" id="ARBA00012027"/>
    </source>
</evidence>
<evidence type="ECO:0000256" key="6">
    <source>
        <dbReference type="ARBA" id="ARBA00023098"/>
    </source>
</evidence>
<dbReference type="InterPro" id="IPR051406">
    <property type="entry name" value="PLD_domain"/>
</dbReference>
<evidence type="ECO:0000313" key="9">
    <source>
        <dbReference type="EMBL" id="UVA77127.1"/>
    </source>
</evidence>
<evidence type="ECO:0000256" key="4">
    <source>
        <dbReference type="ARBA" id="ARBA00022801"/>
    </source>
</evidence>
<geneLocation type="plasmid" evidence="9 10">
    <name>unnamed</name>
</geneLocation>
<organism evidence="9 10">
    <name type="scientific">Pandoraea commovens</name>
    <dbReference type="NCBI Taxonomy" id="2508289"/>
    <lineage>
        <taxon>Bacteria</taxon>
        <taxon>Pseudomonadati</taxon>
        <taxon>Pseudomonadota</taxon>
        <taxon>Betaproteobacteria</taxon>
        <taxon>Burkholderiales</taxon>
        <taxon>Burkholderiaceae</taxon>
        <taxon>Pandoraea</taxon>
    </lineage>
</organism>
<feature type="signal peptide" evidence="7">
    <location>
        <begin position="1"/>
        <end position="25"/>
    </location>
</feature>
<dbReference type="SUPFAM" id="SSF56024">
    <property type="entry name" value="Phospholipase D/nuclease"/>
    <property type="match status" value="1"/>
</dbReference>
<keyword evidence="9" id="KW-0614">Plasmid</keyword>
<keyword evidence="10" id="KW-1185">Reference proteome</keyword>
<evidence type="ECO:0000256" key="5">
    <source>
        <dbReference type="ARBA" id="ARBA00022963"/>
    </source>
</evidence>
<evidence type="ECO:0000256" key="7">
    <source>
        <dbReference type="SAM" id="SignalP"/>
    </source>
</evidence>
<name>A0ABY5Q8M4_9BURK</name>
<evidence type="ECO:0000259" key="8">
    <source>
        <dbReference type="PROSITE" id="PS50035"/>
    </source>
</evidence>
<dbReference type="EMBL" id="CP102779">
    <property type="protein sequence ID" value="UVA77127.1"/>
    <property type="molecule type" value="Genomic_DNA"/>
</dbReference>
<gene>
    <name evidence="9" type="ORF">NTU39_00285</name>
</gene>
<keyword evidence="7" id="KW-0732">Signal</keyword>
<dbReference type="EC" id="3.1.4.4" evidence="3"/>
<sequence>MSSRAGTLYACWVGLAAILAPVASAKPVPDVAPAQVYAGSVQTERLMQSPSSVEAAFSPDGGAEALVLRVIGSAVSTIRLAGYSFTSPKVVRHLIDAKRRGVDVAIVIDAKGNLNSTSAQALNLLVNAGIPARLVDRYASHHDKYLVVDGKHVETGSYNFTSSAASRNSENVLVVWNNVDLAAQYLRHWQSRFNQGVDYRSSY</sequence>
<keyword evidence="4" id="KW-0378">Hydrolase</keyword>
<feature type="domain" description="PLD phosphodiesterase" evidence="8">
    <location>
        <begin position="137"/>
        <end position="164"/>
    </location>
</feature>